<dbReference type="Pfam" id="PF07715">
    <property type="entry name" value="Plug"/>
    <property type="match status" value="1"/>
</dbReference>
<dbReference type="SUPFAM" id="SSF56935">
    <property type="entry name" value="Porins"/>
    <property type="match status" value="1"/>
</dbReference>
<accession>A0A4Q7MYZ1</accession>
<evidence type="ECO:0000259" key="2">
    <source>
        <dbReference type="Pfam" id="PF07715"/>
    </source>
</evidence>
<dbReference type="Proteomes" id="UP000293874">
    <property type="component" value="Unassembled WGS sequence"/>
</dbReference>
<dbReference type="Gene3D" id="2.170.130.10">
    <property type="entry name" value="TonB-dependent receptor, plug domain"/>
    <property type="match status" value="1"/>
</dbReference>
<keyword evidence="1" id="KW-0813">Transport</keyword>
<dbReference type="AlphaFoldDB" id="A0A4Q7MYZ1"/>
<dbReference type="NCBIfam" id="TIGR04056">
    <property type="entry name" value="OMP_RagA_SusC"/>
    <property type="match status" value="1"/>
</dbReference>
<keyword evidence="1" id="KW-0472">Membrane</keyword>
<evidence type="ECO:0000313" key="3">
    <source>
        <dbReference type="EMBL" id="RZS74471.1"/>
    </source>
</evidence>
<evidence type="ECO:0000313" key="4">
    <source>
        <dbReference type="Proteomes" id="UP000293874"/>
    </source>
</evidence>
<dbReference type="FunFam" id="2.170.130.10:FF:000003">
    <property type="entry name" value="SusC/RagA family TonB-linked outer membrane protein"/>
    <property type="match status" value="1"/>
</dbReference>
<gene>
    <name evidence="3" type="ORF">EV199_0319</name>
</gene>
<organism evidence="3 4">
    <name type="scientific">Pseudobacter ginsenosidimutans</name>
    <dbReference type="NCBI Taxonomy" id="661488"/>
    <lineage>
        <taxon>Bacteria</taxon>
        <taxon>Pseudomonadati</taxon>
        <taxon>Bacteroidota</taxon>
        <taxon>Chitinophagia</taxon>
        <taxon>Chitinophagales</taxon>
        <taxon>Chitinophagaceae</taxon>
        <taxon>Pseudobacter</taxon>
    </lineage>
</organism>
<dbReference type="InterPro" id="IPR037066">
    <property type="entry name" value="Plug_dom_sf"/>
</dbReference>
<keyword evidence="1" id="KW-1134">Transmembrane beta strand</keyword>
<comment type="caution">
    <text evidence="3">The sequence shown here is derived from an EMBL/GenBank/DDBJ whole genome shotgun (WGS) entry which is preliminary data.</text>
</comment>
<feature type="domain" description="TonB-dependent receptor plug" evidence="2">
    <location>
        <begin position="134"/>
        <end position="244"/>
    </location>
</feature>
<dbReference type="InterPro" id="IPR023997">
    <property type="entry name" value="TonB-dep_OMP_SusC/RagA_CS"/>
</dbReference>
<keyword evidence="4" id="KW-1185">Reference proteome</keyword>
<dbReference type="Gene3D" id="2.60.40.1120">
    <property type="entry name" value="Carboxypeptidase-like, regulatory domain"/>
    <property type="match status" value="1"/>
</dbReference>
<dbReference type="GO" id="GO:0009279">
    <property type="term" value="C:cell outer membrane"/>
    <property type="evidence" value="ECO:0007669"/>
    <property type="project" value="UniProtKB-SubCell"/>
</dbReference>
<dbReference type="PROSITE" id="PS52016">
    <property type="entry name" value="TONB_DEPENDENT_REC_3"/>
    <property type="match status" value="1"/>
</dbReference>
<name>A0A4Q7MYZ1_9BACT</name>
<proteinExistence type="inferred from homology"/>
<keyword evidence="1" id="KW-0812">Transmembrane</keyword>
<dbReference type="InterPro" id="IPR039426">
    <property type="entry name" value="TonB-dep_rcpt-like"/>
</dbReference>
<dbReference type="SUPFAM" id="SSF49464">
    <property type="entry name" value="Carboxypeptidase regulatory domain-like"/>
    <property type="match status" value="1"/>
</dbReference>
<reference evidence="3 4" key="1">
    <citation type="submission" date="2019-02" db="EMBL/GenBank/DDBJ databases">
        <title>Genomic Encyclopedia of Type Strains, Phase IV (KMG-IV): sequencing the most valuable type-strain genomes for metagenomic binning, comparative biology and taxonomic classification.</title>
        <authorList>
            <person name="Goeker M."/>
        </authorList>
    </citation>
    <scope>NUCLEOTIDE SEQUENCE [LARGE SCALE GENOMIC DNA]</scope>
    <source>
        <strain evidence="3 4">DSM 18116</strain>
    </source>
</reference>
<dbReference type="InterPro" id="IPR012910">
    <property type="entry name" value="Plug_dom"/>
</dbReference>
<dbReference type="Pfam" id="PF13715">
    <property type="entry name" value="CarbopepD_reg_2"/>
    <property type="match status" value="1"/>
</dbReference>
<keyword evidence="1" id="KW-0998">Cell outer membrane</keyword>
<dbReference type="EMBL" id="SGXA01000001">
    <property type="protein sequence ID" value="RZS74471.1"/>
    <property type="molecule type" value="Genomic_DNA"/>
</dbReference>
<dbReference type="InterPro" id="IPR008969">
    <property type="entry name" value="CarboxyPept-like_regulatory"/>
</dbReference>
<protein>
    <submittedName>
        <fullName evidence="3">TonB-linked SusC/RagA family outer membrane protein</fullName>
    </submittedName>
</protein>
<comment type="similarity">
    <text evidence="1">Belongs to the TonB-dependent receptor family.</text>
</comment>
<dbReference type="InterPro" id="IPR023996">
    <property type="entry name" value="TonB-dep_OMP_SusC/RagA"/>
</dbReference>
<evidence type="ECO:0000256" key="1">
    <source>
        <dbReference type="PROSITE-ProRule" id="PRU01360"/>
    </source>
</evidence>
<dbReference type="NCBIfam" id="TIGR04057">
    <property type="entry name" value="SusC_RagA_signa"/>
    <property type="match status" value="1"/>
</dbReference>
<sequence>MICLPIDSPPNCSATATVPFLKRVLFLWLVSLLPVSMAMAQNRINGKVTDNQNLPLAGVNVTVKNKSAATFTDAAGIYSLAVSLNDTLVFTSIGYLKREVRVTSFEPMNIQLSSESIQMDQVVVVGYGRQKLPTVTGSVSVVAGKDLAQTPVANVTNMLVGMAPGITGIQNSGEPGQNGTTIRIRGLATLNGSNPLVVIDGVQQPAENPFTMLNAIDANDIDNISILKDASSTAVYGIRGANGVIIVTTKRGRSGRPSFSFSMNRGYTKPTSLIPLTNSHDFAQSRNESIRKLQSSGNGAYNNMLFSEDELWKFQNNRDYTPAEVEAMNLTPDQKTALLNSPALYYTSHDWYKELFNGTGIQNQYNLNASGGNAKFRYASSVGYFDQTGILNYTKAAGADVEPKFSRYTFRNNFDINITSNFQLSVNVSGQFLRNKTANPKSDNFSNVESSDLAARYQAILFSLGYGPFISPGIVNDRIVLHFVGSDGSATNPIGTIRGGNGGYPSQVINPLNVVTRGYGITQGTNLSSQLVLKHTMDYFTPGLSSHLTVAYDDNYTKGYTITPGVPTYAAYRDPSNPAKIVFIGGAVNADNSLTDYLFNANFRRTYYEAGLDYARNFGKHNVSGLLLGNAQKYVDNRLALNTPSGLMSLVGRGTYNYDERYLTEVNMAYNGTEQFAPGSRFGFFPAFSAGWIISNESFFKSNPWISFAKVRGSYGEVGNDQIAARRYLYLPNSWNMGDGGNGYHFGNTNGSNANPLIPGAIESSLGNPVVTWERAQKTNLQLDLKFLDNKLAFSATWFSEKRKDILVQPSIIPASFGVSGTPVSNVGMVSNKGWEFELGWDDKIGKDFAYFIKANFSYARNKIDYMAEAPFPYSWMNQTGFMIGQPKGLIAEGFYNTQEELANRPYNTFSNLVDLGDIKYRDINGDGKIDNSDRVPIGYPTFPLIAYNLRAGFSYKGFDVSALFIGTAKGSYNIASTYYGGNRIVQAVNDGRWTEEKYQKGGNISYPAMNAIDGVSQASKQLSTFWLRSTDFVRLKNISVSYTLQRIALLQKAGIKGISVFANGNNLITWTDLVDGIDPESTSQNSNGYIFPLIKTFNFGLNVSF</sequence>
<comment type="subcellular location">
    <subcellularLocation>
        <location evidence="1">Cell outer membrane</location>
        <topology evidence="1">Multi-pass membrane protein</topology>
    </subcellularLocation>
</comment>